<organism evidence="2 3">
    <name type="scientific">Desulfuromonas thiophila</name>
    <dbReference type="NCBI Taxonomy" id="57664"/>
    <lineage>
        <taxon>Bacteria</taxon>
        <taxon>Pseudomonadati</taxon>
        <taxon>Thermodesulfobacteriota</taxon>
        <taxon>Desulfuromonadia</taxon>
        <taxon>Desulfuromonadales</taxon>
        <taxon>Desulfuromonadaceae</taxon>
        <taxon>Desulfuromonas</taxon>
    </lineage>
</organism>
<reference evidence="3" key="1">
    <citation type="submission" date="2016-10" db="EMBL/GenBank/DDBJ databases">
        <authorList>
            <person name="Varghese N."/>
            <person name="Submissions S."/>
        </authorList>
    </citation>
    <scope>NUCLEOTIDE SEQUENCE [LARGE SCALE GENOMIC DNA]</scope>
    <source>
        <strain evidence="3">DSM 8987</strain>
    </source>
</reference>
<accession>A0A1G6Z0W3</accession>
<name>A0A1G6Z0W3_9BACT</name>
<evidence type="ECO:0000256" key="1">
    <source>
        <dbReference type="SAM" id="Phobius"/>
    </source>
</evidence>
<feature type="transmembrane region" description="Helical" evidence="1">
    <location>
        <begin position="15"/>
        <end position="38"/>
    </location>
</feature>
<evidence type="ECO:0008006" key="4">
    <source>
        <dbReference type="Google" id="ProtNLM"/>
    </source>
</evidence>
<sequence length="176" mass="19121">MTASSDNGGIVKNIFAGYFILLLHVLLLVVLGLFIVFFRGLVLYLPWIVGGLTVLLLLSAWWFYRRYRRGARSLAGALAAVPTGRAVEISLLGGLASMRVGAPVAGAGGGPVPLQLEDPRSARLRQLDRLLEMYQQQLISREEFLALKAELLAALPEEQDSGQGTTIAIRCETTEP</sequence>
<keyword evidence="3" id="KW-1185">Reference proteome</keyword>
<gene>
    <name evidence="2" type="ORF">SAMN05661003_102239</name>
</gene>
<proteinExistence type="predicted"/>
<evidence type="ECO:0000313" key="2">
    <source>
        <dbReference type="EMBL" id="SDD95943.1"/>
    </source>
</evidence>
<protein>
    <recommendedName>
        <fullName evidence="4">Short C-terminal domain-containing protein</fullName>
    </recommendedName>
</protein>
<dbReference type="RefSeq" id="WP_092076299.1">
    <property type="nucleotide sequence ID" value="NZ_CALFZY010000007.1"/>
</dbReference>
<keyword evidence="1" id="KW-1133">Transmembrane helix</keyword>
<evidence type="ECO:0000313" key="3">
    <source>
        <dbReference type="Proteomes" id="UP000243205"/>
    </source>
</evidence>
<dbReference type="AlphaFoldDB" id="A0A1G6Z0W3"/>
<dbReference type="EMBL" id="FNAQ01000002">
    <property type="protein sequence ID" value="SDD95943.1"/>
    <property type="molecule type" value="Genomic_DNA"/>
</dbReference>
<keyword evidence="1" id="KW-0812">Transmembrane</keyword>
<feature type="transmembrane region" description="Helical" evidence="1">
    <location>
        <begin position="44"/>
        <end position="64"/>
    </location>
</feature>
<keyword evidence="1" id="KW-0472">Membrane</keyword>
<dbReference type="Proteomes" id="UP000243205">
    <property type="component" value="Unassembled WGS sequence"/>
</dbReference>